<comment type="pathway">
    <text evidence="2">Cofactor biosynthesis; ubiquinone biosynthesis.</text>
</comment>
<keyword evidence="5" id="KW-0274">FAD</keyword>
<name>A0ABY8L7J6_9RHOB</name>
<dbReference type="InterPro" id="IPR010971">
    <property type="entry name" value="UbiH/COQ6"/>
</dbReference>
<dbReference type="SUPFAM" id="SSF51905">
    <property type="entry name" value="FAD/NAD(P)-binding domain"/>
    <property type="match status" value="1"/>
</dbReference>
<dbReference type="InterPro" id="IPR036188">
    <property type="entry name" value="FAD/NAD-bd_sf"/>
</dbReference>
<evidence type="ECO:0000256" key="7">
    <source>
        <dbReference type="ARBA" id="ARBA00023033"/>
    </source>
</evidence>
<keyword evidence="7 9" id="KW-0503">Monooxygenase</keyword>
<dbReference type="PRINTS" id="PR00420">
    <property type="entry name" value="RNGMNOXGNASE"/>
</dbReference>
<keyword evidence="6" id="KW-0560">Oxidoreductase</keyword>
<evidence type="ECO:0000313" key="10">
    <source>
        <dbReference type="Proteomes" id="UP001243420"/>
    </source>
</evidence>
<dbReference type="PANTHER" id="PTHR43876">
    <property type="entry name" value="UBIQUINONE BIOSYNTHESIS MONOOXYGENASE COQ6, MITOCHONDRIAL"/>
    <property type="match status" value="1"/>
</dbReference>
<evidence type="ECO:0000256" key="4">
    <source>
        <dbReference type="ARBA" id="ARBA00022630"/>
    </source>
</evidence>
<evidence type="ECO:0000256" key="1">
    <source>
        <dbReference type="ARBA" id="ARBA00001974"/>
    </source>
</evidence>
<accession>A0ABY8L7J6</accession>
<dbReference type="EMBL" id="CP122537">
    <property type="protein sequence ID" value="WGH77350.1"/>
    <property type="molecule type" value="Genomic_DNA"/>
</dbReference>
<evidence type="ECO:0000256" key="6">
    <source>
        <dbReference type="ARBA" id="ARBA00023002"/>
    </source>
</evidence>
<evidence type="ECO:0000256" key="3">
    <source>
        <dbReference type="ARBA" id="ARBA00005349"/>
    </source>
</evidence>
<dbReference type="Gene3D" id="3.50.50.60">
    <property type="entry name" value="FAD/NAD(P)-binding domain"/>
    <property type="match status" value="2"/>
</dbReference>
<dbReference type="InterPro" id="IPR051205">
    <property type="entry name" value="UbiH/COQ6_monooxygenase"/>
</dbReference>
<organism evidence="9 10">
    <name type="scientific">Jannaschia ovalis</name>
    <dbReference type="NCBI Taxonomy" id="3038773"/>
    <lineage>
        <taxon>Bacteria</taxon>
        <taxon>Pseudomonadati</taxon>
        <taxon>Pseudomonadota</taxon>
        <taxon>Alphaproteobacteria</taxon>
        <taxon>Rhodobacterales</taxon>
        <taxon>Roseobacteraceae</taxon>
        <taxon>Jannaschia</taxon>
    </lineage>
</organism>
<protein>
    <submittedName>
        <fullName evidence="9">FAD-dependent monooxygenase</fullName>
    </submittedName>
</protein>
<feature type="domain" description="FAD-binding" evidence="8">
    <location>
        <begin position="2"/>
        <end position="337"/>
    </location>
</feature>
<keyword evidence="4" id="KW-0285">Flavoprotein</keyword>
<dbReference type="PROSITE" id="PS01304">
    <property type="entry name" value="UBIH"/>
    <property type="match status" value="1"/>
</dbReference>
<evidence type="ECO:0000256" key="2">
    <source>
        <dbReference type="ARBA" id="ARBA00004749"/>
    </source>
</evidence>
<dbReference type="InterPro" id="IPR018168">
    <property type="entry name" value="Ubi_Hdrlase_CS"/>
</dbReference>
<dbReference type="NCBIfam" id="TIGR01988">
    <property type="entry name" value="Ubi-OHases"/>
    <property type="match status" value="1"/>
</dbReference>
<evidence type="ECO:0000259" key="8">
    <source>
        <dbReference type="Pfam" id="PF01494"/>
    </source>
</evidence>
<proteinExistence type="inferred from homology"/>
<dbReference type="GO" id="GO:0004497">
    <property type="term" value="F:monooxygenase activity"/>
    <property type="evidence" value="ECO:0007669"/>
    <property type="project" value="UniProtKB-KW"/>
</dbReference>
<keyword evidence="10" id="KW-1185">Reference proteome</keyword>
<comment type="cofactor">
    <cofactor evidence="1">
        <name>FAD</name>
        <dbReference type="ChEBI" id="CHEBI:57692"/>
    </cofactor>
</comment>
<dbReference type="Proteomes" id="UP001243420">
    <property type="component" value="Chromosome"/>
</dbReference>
<reference evidence="9 10" key="1">
    <citation type="submission" date="2023-04" db="EMBL/GenBank/DDBJ databases">
        <title>Jannaschia ovalis sp. nov., a marine bacterium isolated from sea tidal flat.</title>
        <authorList>
            <person name="Kwon D.Y."/>
            <person name="Kim J.-J."/>
        </authorList>
    </citation>
    <scope>NUCLEOTIDE SEQUENCE [LARGE SCALE GENOMIC DNA]</scope>
    <source>
        <strain evidence="9 10">GRR-S6-38</strain>
    </source>
</reference>
<dbReference type="InterPro" id="IPR002938">
    <property type="entry name" value="FAD-bd"/>
</dbReference>
<evidence type="ECO:0000256" key="5">
    <source>
        <dbReference type="ARBA" id="ARBA00022827"/>
    </source>
</evidence>
<gene>
    <name evidence="9" type="ORF">P8627_09835</name>
</gene>
<dbReference type="Pfam" id="PF01494">
    <property type="entry name" value="FAD_binding_3"/>
    <property type="match status" value="1"/>
</dbReference>
<dbReference type="PANTHER" id="PTHR43876:SF7">
    <property type="entry name" value="UBIQUINONE BIOSYNTHESIS MONOOXYGENASE COQ6, MITOCHONDRIAL"/>
    <property type="match status" value="1"/>
</dbReference>
<evidence type="ECO:0000313" key="9">
    <source>
        <dbReference type="EMBL" id="WGH77350.1"/>
    </source>
</evidence>
<comment type="similarity">
    <text evidence="3">Belongs to the UbiH/COQ6 family.</text>
</comment>
<sequence length="402" mass="42484">MDTDVIIVGGGLTGPLTALALADAGLRSIVLDARDRDAFEAGDFDGRSYAMALGSVRALRALGLWERLEADAQPITGIRASDGRAGEGASPLHLAFDAADIGEAFMGQMVEDRHLRPVLLAACDAEPKIEMRFGVTVTAQAANGPTITVEAAGATLTGRLLLGCDGRGSGVAERAGITRARKEYGQTALVCAIEHDKPHHGIAHQFFMPPGPLAILPLRGNRASLVWTETPEVAAELAALDEAAYLDALRPRIGSFLGDFRLVGARGTYPLDLTLARDFAADRVALVGDAAHGIHPIAGQGLNLGVKDVAALAHVLGDARRRGEDIGAPDVLARYQRWRRFDTAAMGFATDAVNRLFSNDNPLLRLGRDLGMGAISALPGLRKRFIREAAGISGDLPRLMRG</sequence>